<feature type="compositionally biased region" description="Basic and acidic residues" evidence="4">
    <location>
        <begin position="385"/>
        <end position="395"/>
    </location>
</feature>
<feature type="region of interest" description="Disordered" evidence="4">
    <location>
        <begin position="378"/>
        <end position="397"/>
    </location>
</feature>
<protein>
    <submittedName>
        <fullName evidence="5">Uncharacterized protein</fullName>
    </submittedName>
</protein>
<reference evidence="5 6" key="1">
    <citation type="submission" date="2020-02" db="EMBL/GenBank/DDBJ databases">
        <authorList>
            <person name="Ferguson B K."/>
        </authorList>
    </citation>
    <scope>NUCLEOTIDE SEQUENCE [LARGE SCALE GENOMIC DNA]</scope>
</reference>
<feature type="compositionally biased region" description="Low complexity" evidence="4">
    <location>
        <begin position="273"/>
        <end position="283"/>
    </location>
</feature>
<dbReference type="PROSITE" id="PS50297">
    <property type="entry name" value="ANK_REP_REGION"/>
    <property type="match status" value="2"/>
</dbReference>
<gene>
    <name evidence="5" type="ORF">TBRA_LOCUS5011</name>
</gene>
<evidence type="ECO:0000256" key="4">
    <source>
        <dbReference type="SAM" id="MobiDB-lite"/>
    </source>
</evidence>
<keyword evidence="1" id="KW-0677">Repeat</keyword>
<dbReference type="Gene3D" id="1.25.40.20">
    <property type="entry name" value="Ankyrin repeat-containing domain"/>
    <property type="match status" value="1"/>
</dbReference>
<dbReference type="PANTHER" id="PTHR24201:SF15">
    <property type="entry name" value="ANKYRIN REPEAT DOMAIN-CONTAINING PROTEIN 66"/>
    <property type="match status" value="1"/>
</dbReference>
<dbReference type="OrthoDB" id="341259at2759"/>
<dbReference type="SUPFAM" id="SSF48403">
    <property type="entry name" value="Ankyrin repeat"/>
    <property type="match status" value="1"/>
</dbReference>
<feature type="repeat" description="ANK" evidence="3">
    <location>
        <begin position="73"/>
        <end position="105"/>
    </location>
</feature>
<evidence type="ECO:0000256" key="1">
    <source>
        <dbReference type="ARBA" id="ARBA00022737"/>
    </source>
</evidence>
<dbReference type="InterPro" id="IPR002110">
    <property type="entry name" value="Ankyrin_rpt"/>
</dbReference>
<feature type="compositionally biased region" description="Basic and acidic residues" evidence="4">
    <location>
        <begin position="343"/>
        <end position="366"/>
    </location>
</feature>
<keyword evidence="6" id="KW-1185">Reference proteome</keyword>
<accession>A0A6H5I5D4</accession>
<evidence type="ECO:0000256" key="2">
    <source>
        <dbReference type="ARBA" id="ARBA00023043"/>
    </source>
</evidence>
<proteinExistence type="predicted"/>
<organism evidence="5 6">
    <name type="scientific">Trichogramma brassicae</name>
    <dbReference type="NCBI Taxonomy" id="86971"/>
    <lineage>
        <taxon>Eukaryota</taxon>
        <taxon>Metazoa</taxon>
        <taxon>Ecdysozoa</taxon>
        <taxon>Arthropoda</taxon>
        <taxon>Hexapoda</taxon>
        <taxon>Insecta</taxon>
        <taxon>Pterygota</taxon>
        <taxon>Neoptera</taxon>
        <taxon>Endopterygota</taxon>
        <taxon>Hymenoptera</taxon>
        <taxon>Apocrita</taxon>
        <taxon>Proctotrupomorpha</taxon>
        <taxon>Chalcidoidea</taxon>
        <taxon>Trichogrammatidae</taxon>
        <taxon>Trichogramma</taxon>
    </lineage>
</organism>
<feature type="repeat" description="ANK" evidence="3">
    <location>
        <begin position="149"/>
        <end position="176"/>
    </location>
</feature>
<dbReference type="EMBL" id="CADCXV010000699">
    <property type="protein sequence ID" value="CAB0033091.1"/>
    <property type="molecule type" value="Genomic_DNA"/>
</dbReference>
<feature type="region of interest" description="Disordered" evidence="4">
    <location>
        <begin position="325"/>
        <end position="366"/>
    </location>
</feature>
<evidence type="ECO:0000313" key="5">
    <source>
        <dbReference type="EMBL" id="CAB0033091.1"/>
    </source>
</evidence>
<dbReference type="Pfam" id="PF12796">
    <property type="entry name" value="Ank_2"/>
    <property type="match status" value="1"/>
</dbReference>
<dbReference type="AlphaFoldDB" id="A0A6H5I5D4"/>
<feature type="region of interest" description="Disordered" evidence="4">
    <location>
        <begin position="516"/>
        <end position="536"/>
    </location>
</feature>
<dbReference type="InterPro" id="IPR050776">
    <property type="entry name" value="Ank_Repeat/CDKN_Inhibitor"/>
</dbReference>
<evidence type="ECO:0000256" key="3">
    <source>
        <dbReference type="PROSITE-ProRule" id="PRU00023"/>
    </source>
</evidence>
<dbReference type="InterPro" id="IPR036770">
    <property type="entry name" value="Ankyrin_rpt-contain_sf"/>
</dbReference>
<keyword evidence="2 3" id="KW-0040">ANK repeat</keyword>
<dbReference type="PANTHER" id="PTHR24201">
    <property type="entry name" value="ANK_REP_REGION DOMAIN-CONTAINING PROTEIN"/>
    <property type="match status" value="1"/>
</dbReference>
<sequence>MEALMTPHEEEQFLRQDDYLFNKRLSRASSCSLVCSDEVCVSRFHRACEDGHFYLVAEFLESCRDPDCQVLATGDSPLHLTLFNDRRALTELLLRSGADPNLRNSIGWTPLHAVANREDDDDDGDTTRMFFKITAERGKEVEIDARDDLGRTPLECAVASLLPNVVDALLEHGADLTGFVFPTEVYFSERLRKSAGESRMGFVLRVASGMMAVVERLKRRGYAFDQKMALFILKLSGLYTLFKAPPDAKRALVRGRAIPASRQNHSDHGQQSAADAPGAAPIANRGRGQTGQRGVLEAGQVAAIRRARRGVPHVLRQASLRKTGPEVFPRLGDRLSDGGGPAGDREPRAAAAALRDDSEAAEERDSVSRLLGGRAQGVARSRVVQGDEDRSEEARGHRRAGCGTIDLAFELFAEDVGLASEDQLRSQNSTIYPHREQHLVAVLEKSIAEPLSRAEVVRDVRRYSRTICPVKKCRLHANSLKEEIVLTRFRAREYQTAVRDLLGTFCDLIVSWTTCTTRSSQPSTGGSSRSSSARSSTASTGIVGTVDVHQPSFGYNLALYLVVLTVNTRLILNLFYQDDNGANRFPKITSMPSSSWLSCSSGCHQYSAGSSG</sequence>
<dbReference type="Proteomes" id="UP000479190">
    <property type="component" value="Unassembled WGS sequence"/>
</dbReference>
<dbReference type="PROSITE" id="PS50088">
    <property type="entry name" value="ANK_REPEAT"/>
    <property type="match status" value="2"/>
</dbReference>
<dbReference type="SMART" id="SM00248">
    <property type="entry name" value="ANK"/>
    <property type="match status" value="4"/>
</dbReference>
<name>A0A6H5I5D4_9HYME</name>
<evidence type="ECO:0000313" key="6">
    <source>
        <dbReference type="Proteomes" id="UP000479190"/>
    </source>
</evidence>
<feature type="region of interest" description="Disordered" evidence="4">
    <location>
        <begin position="261"/>
        <end position="294"/>
    </location>
</feature>